<dbReference type="EMBL" id="JAXAFO010000009">
    <property type="protein sequence ID" value="MDX6849119.1"/>
    <property type="molecule type" value="Genomic_DNA"/>
</dbReference>
<dbReference type="Pfam" id="PF09983">
    <property type="entry name" value="JetD_C"/>
    <property type="match status" value="1"/>
</dbReference>
<keyword evidence="3" id="KW-1185">Reference proteome</keyword>
<organism evidence="2 3">
    <name type="scientific">Gilvimarinus gilvus</name>
    <dbReference type="NCBI Taxonomy" id="3058038"/>
    <lineage>
        <taxon>Bacteria</taxon>
        <taxon>Pseudomonadati</taxon>
        <taxon>Pseudomonadota</taxon>
        <taxon>Gammaproteobacteria</taxon>
        <taxon>Cellvibrionales</taxon>
        <taxon>Cellvibrionaceae</taxon>
        <taxon>Gilvimarinus</taxon>
    </lineage>
</organism>
<dbReference type="InterPro" id="IPR024534">
    <property type="entry name" value="JetD_C"/>
</dbReference>
<gene>
    <name evidence="2" type="ORF">SCD92_07095</name>
</gene>
<evidence type="ECO:0000313" key="2">
    <source>
        <dbReference type="EMBL" id="MDX6849119.1"/>
    </source>
</evidence>
<feature type="domain" description="Wadjet protein JetD C-terminal" evidence="1">
    <location>
        <begin position="204"/>
        <end position="309"/>
    </location>
</feature>
<proteinExistence type="predicted"/>
<protein>
    <submittedName>
        <fullName evidence="2">DUF2220 family protein</fullName>
    </submittedName>
</protein>
<dbReference type="Proteomes" id="UP001273505">
    <property type="component" value="Unassembled WGS sequence"/>
</dbReference>
<accession>A0ABU4RW69</accession>
<evidence type="ECO:0000313" key="3">
    <source>
        <dbReference type="Proteomes" id="UP001273505"/>
    </source>
</evidence>
<sequence>MRATPTPPVWLEEPLIQRLLNVFVDKLERGVKLIIKVGAKTTPELYEFDEDVQYLWALVESLDKDCKLITIKKAKVKPFQEVYEGAQLRFIPEREEVLREWLNRPALDPYAVVWNSELEKVADSNPAKAVLAHNLIRLPEWGAEQTLRGLLAIGQTLQQPMTLRQLSARCFAGHSKVLDRHEDWVRLLYPDLAHRILPRPLLVTLHLPEHFSEVLFIENQDTFLELAAQPQSHFALVYSAGFALSAERTRTKGQVVFTYTQVSDEARAGFERFWFDAHASVPVWFWGDLDFAGMAILRSLRASFAQTQAWQPGYQPLLELLQNGEAHSATMAGKTAQVDPGTTGCHYADEQLLVAIRRHNGFVDQEAVRPLLGDCY</sequence>
<comment type="caution">
    <text evidence="2">The sequence shown here is derived from an EMBL/GenBank/DDBJ whole genome shotgun (WGS) entry which is preliminary data.</text>
</comment>
<reference evidence="2 3" key="1">
    <citation type="submission" date="2023-11" db="EMBL/GenBank/DDBJ databases">
        <title>Gilvimarinus fulvus sp. nov., isolated from the surface of Kelp.</title>
        <authorList>
            <person name="Sun Y.Y."/>
            <person name="Gong Y."/>
            <person name="Du Z.J."/>
        </authorList>
    </citation>
    <scope>NUCLEOTIDE SEQUENCE [LARGE SCALE GENOMIC DNA]</scope>
    <source>
        <strain evidence="2 3">SDUM040013</strain>
    </source>
</reference>
<evidence type="ECO:0000259" key="1">
    <source>
        <dbReference type="Pfam" id="PF09983"/>
    </source>
</evidence>
<name>A0ABU4RW69_9GAMM</name>
<dbReference type="RefSeq" id="WP_302722731.1">
    <property type="nucleotide sequence ID" value="NZ_JAULRU010000569.1"/>
</dbReference>